<organism evidence="2 3">
    <name type="scientific">Tetrapisispora phaffii (strain ATCC 24235 / CBS 4417 / NBRC 1672 / NRRL Y-8282 / UCD 70-5)</name>
    <name type="common">Yeast</name>
    <name type="synonym">Fabospora phaffii</name>
    <dbReference type="NCBI Taxonomy" id="1071381"/>
    <lineage>
        <taxon>Eukaryota</taxon>
        <taxon>Fungi</taxon>
        <taxon>Dikarya</taxon>
        <taxon>Ascomycota</taxon>
        <taxon>Saccharomycotina</taxon>
        <taxon>Saccharomycetes</taxon>
        <taxon>Saccharomycetales</taxon>
        <taxon>Saccharomycetaceae</taxon>
        <taxon>Tetrapisispora</taxon>
    </lineage>
</organism>
<comment type="similarity">
    <text evidence="1">Belongs to the ornithine cyclodeaminase/mu-crystallin family.</text>
</comment>
<dbReference type="AlphaFoldDB" id="G8BPV1"/>
<evidence type="ECO:0008006" key="4">
    <source>
        <dbReference type="Google" id="ProtNLM"/>
    </source>
</evidence>
<dbReference type="OMA" id="CVGMGLM"/>
<dbReference type="EMBL" id="HE612857">
    <property type="protein sequence ID" value="CCE62032.1"/>
    <property type="molecule type" value="Genomic_DNA"/>
</dbReference>
<evidence type="ECO:0000313" key="2">
    <source>
        <dbReference type="EMBL" id="CCE62032.1"/>
    </source>
</evidence>
<dbReference type="STRING" id="1071381.G8BPV1"/>
<dbReference type="eggNOG" id="KOG3007">
    <property type="taxonomic scope" value="Eukaryota"/>
</dbReference>
<keyword evidence="3" id="KW-1185">Reference proteome</keyword>
<sequence>MRIVTDKQIRDFFLQLDSNSIQGYIIELHKSLQYFSNDNSIIPNRIVKSIPQSDVTHIYMPVISDLYSGLKNLVYNPSNGNGFVGTILIDDSMDGSLRGVLDAKEITGIRTAMASCIPLLNHLQDYINDDAQTLNVTVFGTGLQSFWHIFILIKLYEQSKLLKCINLTILFRNQELQLDSLLSNLENSTITLNIMQKNWNDNISDIITSSNIIFGCVPSTTPHLLYEDIMKNQKNGQCTYISLIGSYKPEMHECDSDLIDKFTSQNVKIIVDSIGHTLIEAGELIQSHVKGSQLLEIGQLSKSNSPVLEIHQKKVTICKIVGLAIMDIAVANKYLNDTYHMKS</sequence>
<dbReference type="RefSeq" id="XP_003684466.1">
    <property type="nucleotide sequence ID" value="XM_003684418.1"/>
</dbReference>
<dbReference type="GO" id="GO:0005737">
    <property type="term" value="C:cytoplasm"/>
    <property type="evidence" value="ECO:0007669"/>
    <property type="project" value="TreeGrafter"/>
</dbReference>
<proteinExistence type="inferred from homology"/>
<name>G8BPV1_TETPH</name>
<dbReference type="Proteomes" id="UP000005666">
    <property type="component" value="Chromosome 2"/>
</dbReference>
<dbReference type="GeneID" id="11535170"/>
<dbReference type="KEGG" id="tpf:TPHA_0B03620"/>
<dbReference type="Pfam" id="PF02423">
    <property type="entry name" value="OCD_Mu_crystall"/>
    <property type="match status" value="1"/>
</dbReference>
<dbReference type="Gene3D" id="3.30.1780.10">
    <property type="entry name" value="ornithine cyclodeaminase, domain 1"/>
    <property type="match status" value="1"/>
</dbReference>
<evidence type="ECO:0000256" key="1">
    <source>
        <dbReference type="ARBA" id="ARBA00008903"/>
    </source>
</evidence>
<protein>
    <recommendedName>
        <fullName evidence="4">Ornithine cyclodeaminase</fullName>
    </recommendedName>
</protein>
<dbReference type="PANTHER" id="PTHR13812">
    <property type="entry name" value="KETIMINE REDUCTASE MU-CRYSTALLIN"/>
    <property type="match status" value="1"/>
</dbReference>
<reference evidence="2 3" key="1">
    <citation type="journal article" date="2011" name="Proc. Natl. Acad. Sci. U.S.A.">
        <title>Evolutionary erosion of yeast sex chromosomes by mating-type switching accidents.</title>
        <authorList>
            <person name="Gordon J.L."/>
            <person name="Armisen D."/>
            <person name="Proux-Wera E."/>
            <person name="Oheigeartaigh S.S."/>
            <person name="Byrne K.P."/>
            <person name="Wolfe K.H."/>
        </authorList>
    </citation>
    <scope>NUCLEOTIDE SEQUENCE [LARGE SCALE GENOMIC DNA]</scope>
    <source>
        <strain evidence="3">ATCC 24235 / CBS 4417 / NBRC 1672 / NRRL Y-8282 / UCD 70-5</strain>
    </source>
</reference>
<dbReference type="PANTHER" id="PTHR13812:SF19">
    <property type="entry name" value="KETIMINE REDUCTASE MU-CRYSTALLIN"/>
    <property type="match status" value="1"/>
</dbReference>
<dbReference type="OrthoDB" id="41492at2759"/>
<dbReference type="HOGENOM" id="CLU_042088_0_1_1"/>
<dbReference type="SUPFAM" id="SSF51735">
    <property type="entry name" value="NAD(P)-binding Rossmann-fold domains"/>
    <property type="match status" value="1"/>
</dbReference>
<gene>
    <name evidence="2" type="primary">TPHA0B03620</name>
    <name evidence="2" type="ordered locus">TPHA_0B03620</name>
</gene>
<accession>G8BPV1</accession>
<evidence type="ECO:0000313" key="3">
    <source>
        <dbReference type="Proteomes" id="UP000005666"/>
    </source>
</evidence>
<dbReference type="InterPro" id="IPR036291">
    <property type="entry name" value="NAD(P)-bd_dom_sf"/>
</dbReference>
<dbReference type="Gene3D" id="3.40.50.720">
    <property type="entry name" value="NAD(P)-binding Rossmann-like Domain"/>
    <property type="match status" value="1"/>
</dbReference>
<dbReference type="InterPro" id="IPR023401">
    <property type="entry name" value="ODC_N"/>
</dbReference>
<dbReference type="InterPro" id="IPR003462">
    <property type="entry name" value="ODC_Mu_crystall"/>
</dbReference>